<sequence>MPNTRSTTTVQRKSLSPEMLMSDDTLMSLFKRTTAAEQRKNEGKYAPEHKGTQEIELESIMILINYINGQVNICNRPNCGREITLEEALLRRVACYPHRSTAAISQKIRRNVVDKPKRRPGRPKGIDNNATVDVSDQQTTSGHNQIVDIIPAECESTIPVMYKTVIERDKDAETRCASFILNMKTEVFIAYAVGKQITYDDRFVIPRLSGESRVDMMRAAVVGLRDSLYCVWPRAREINENNADKVTETNTALVNLYHCRCWADPPVAVEGYPSENCKGQVFVTVTEPNEDTYQVHYKIHHG</sequence>
<accession>A0A166LR93</accession>
<evidence type="ECO:0000313" key="2">
    <source>
        <dbReference type="EMBL" id="KZP23242.1"/>
    </source>
</evidence>
<dbReference type="Proteomes" id="UP000076532">
    <property type="component" value="Unassembled WGS sequence"/>
</dbReference>
<reference evidence="2 3" key="1">
    <citation type="journal article" date="2016" name="Mol. Biol. Evol.">
        <title>Comparative Genomics of Early-Diverging Mushroom-Forming Fungi Provides Insights into the Origins of Lignocellulose Decay Capabilities.</title>
        <authorList>
            <person name="Nagy L.G."/>
            <person name="Riley R."/>
            <person name="Tritt A."/>
            <person name="Adam C."/>
            <person name="Daum C."/>
            <person name="Floudas D."/>
            <person name="Sun H."/>
            <person name="Yadav J.S."/>
            <person name="Pangilinan J."/>
            <person name="Larsson K.H."/>
            <person name="Matsuura K."/>
            <person name="Barry K."/>
            <person name="Labutti K."/>
            <person name="Kuo R."/>
            <person name="Ohm R.A."/>
            <person name="Bhattacharya S.S."/>
            <person name="Shirouzu T."/>
            <person name="Yoshinaga Y."/>
            <person name="Martin F.M."/>
            <person name="Grigoriev I.V."/>
            <person name="Hibbett D.S."/>
        </authorList>
    </citation>
    <scope>NUCLEOTIDE SEQUENCE [LARGE SCALE GENOMIC DNA]</scope>
    <source>
        <strain evidence="2 3">CBS 109695</strain>
    </source>
</reference>
<protein>
    <submittedName>
        <fullName evidence="2">Uncharacterized protein</fullName>
    </submittedName>
</protein>
<keyword evidence="3" id="KW-1185">Reference proteome</keyword>
<evidence type="ECO:0000256" key="1">
    <source>
        <dbReference type="SAM" id="MobiDB-lite"/>
    </source>
</evidence>
<gene>
    <name evidence="2" type="ORF">FIBSPDRAFT_889856</name>
</gene>
<feature type="compositionally biased region" description="Polar residues" evidence="1">
    <location>
        <begin position="128"/>
        <end position="140"/>
    </location>
</feature>
<proteinExistence type="predicted"/>
<feature type="region of interest" description="Disordered" evidence="1">
    <location>
        <begin position="113"/>
        <end position="140"/>
    </location>
</feature>
<organism evidence="2 3">
    <name type="scientific">Athelia psychrophila</name>
    <dbReference type="NCBI Taxonomy" id="1759441"/>
    <lineage>
        <taxon>Eukaryota</taxon>
        <taxon>Fungi</taxon>
        <taxon>Dikarya</taxon>
        <taxon>Basidiomycota</taxon>
        <taxon>Agaricomycotina</taxon>
        <taxon>Agaricomycetes</taxon>
        <taxon>Agaricomycetidae</taxon>
        <taxon>Atheliales</taxon>
        <taxon>Atheliaceae</taxon>
        <taxon>Athelia</taxon>
    </lineage>
</organism>
<dbReference type="AlphaFoldDB" id="A0A166LR93"/>
<dbReference type="EMBL" id="KV417534">
    <property type="protein sequence ID" value="KZP23242.1"/>
    <property type="molecule type" value="Genomic_DNA"/>
</dbReference>
<name>A0A166LR93_9AGAM</name>
<evidence type="ECO:0000313" key="3">
    <source>
        <dbReference type="Proteomes" id="UP000076532"/>
    </source>
</evidence>